<accession>A0ABX0Y7M1</accession>
<organism evidence="2 3">
    <name type="scientific">Planosporangium thailandense</name>
    <dbReference type="NCBI Taxonomy" id="765197"/>
    <lineage>
        <taxon>Bacteria</taxon>
        <taxon>Bacillati</taxon>
        <taxon>Actinomycetota</taxon>
        <taxon>Actinomycetes</taxon>
        <taxon>Micromonosporales</taxon>
        <taxon>Micromonosporaceae</taxon>
        <taxon>Planosporangium</taxon>
    </lineage>
</organism>
<name>A0ABX0Y7M1_9ACTN</name>
<gene>
    <name evidence="2" type="ORF">HC031_32265</name>
</gene>
<dbReference type="EMBL" id="JAATVY010000091">
    <property type="protein sequence ID" value="NJC74353.1"/>
    <property type="molecule type" value="Genomic_DNA"/>
</dbReference>
<reference evidence="2 3" key="1">
    <citation type="submission" date="2020-03" db="EMBL/GenBank/DDBJ databases">
        <title>WGS of the type strain of Planosporangium spp.</title>
        <authorList>
            <person name="Thawai C."/>
        </authorList>
    </citation>
    <scope>NUCLEOTIDE SEQUENCE [LARGE SCALE GENOMIC DNA]</scope>
    <source>
        <strain evidence="2 3">TBRC 5610</strain>
    </source>
</reference>
<evidence type="ECO:0000313" key="3">
    <source>
        <dbReference type="Proteomes" id="UP000722989"/>
    </source>
</evidence>
<feature type="region of interest" description="Disordered" evidence="1">
    <location>
        <begin position="1"/>
        <end position="52"/>
    </location>
</feature>
<protein>
    <submittedName>
        <fullName evidence="2">Uncharacterized protein</fullName>
    </submittedName>
</protein>
<keyword evidence="3" id="KW-1185">Reference proteome</keyword>
<comment type="caution">
    <text evidence="2">The sequence shown here is derived from an EMBL/GenBank/DDBJ whole genome shotgun (WGS) entry which is preliminary data.</text>
</comment>
<evidence type="ECO:0000256" key="1">
    <source>
        <dbReference type="SAM" id="MobiDB-lite"/>
    </source>
</evidence>
<dbReference type="Proteomes" id="UP000722989">
    <property type="component" value="Unassembled WGS sequence"/>
</dbReference>
<evidence type="ECO:0000313" key="2">
    <source>
        <dbReference type="EMBL" id="NJC74353.1"/>
    </source>
</evidence>
<proteinExistence type="predicted"/>
<feature type="compositionally biased region" description="Basic and acidic residues" evidence="1">
    <location>
        <begin position="11"/>
        <end position="21"/>
    </location>
</feature>
<sequence length="52" mass="5335">MEHAAAVCELDGDREGEHAAEEADSDDQADDRIPKAGPCGTGRPGATRAAGR</sequence>